<feature type="transmembrane region" description="Helical" evidence="1">
    <location>
        <begin position="48"/>
        <end position="69"/>
    </location>
</feature>
<gene>
    <name evidence="2" type="ORF">ATJ88_0341</name>
</gene>
<feature type="transmembrane region" description="Helical" evidence="1">
    <location>
        <begin position="13"/>
        <end position="36"/>
    </location>
</feature>
<sequence>MDTVDYDQLNDDYGWLVGGAAIAVYVALALIVLIAYVRIIQKAGYSGWWVLVALVPILNVIMFFVFAFARWPVLRGLDAARPGQTYQR</sequence>
<keyword evidence="1" id="KW-0472">Membrane</keyword>
<accession>A0A2A9EU49</accession>
<comment type="caution">
    <text evidence="2">The sequence shown here is derived from an EMBL/GenBank/DDBJ whole genome shotgun (WGS) entry which is preliminary data.</text>
</comment>
<protein>
    <submittedName>
        <fullName evidence="2">Uncharacterized protein</fullName>
    </submittedName>
</protein>
<keyword evidence="1" id="KW-1133">Transmembrane helix</keyword>
<dbReference type="Proteomes" id="UP000224130">
    <property type="component" value="Unassembled WGS sequence"/>
</dbReference>
<keyword evidence="3" id="KW-1185">Reference proteome</keyword>
<dbReference type="EMBL" id="PDJJ01000001">
    <property type="protein sequence ID" value="PFG41699.1"/>
    <property type="molecule type" value="Genomic_DNA"/>
</dbReference>
<evidence type="ECO:0000256" key="1">
    <source>
        <dbReference type="SAM" id="Phobius"/>
    </source>
</evidence>
<name>A0A2A9EU49_9MICO</name>
<dbReference type="RefSeq" id="WP_211287442.1">
    <property type="nucleotide sequence ID" value="NZ_PDJJ01000001.1"/>
</dbReference>
<evidence type="ECO:0000313" key="2">
    <source>
        <dbReference type="EMBL" id="PFG41699.1"/>
    </source>
</evidence>
<dbReference type="AlphaFoldDB" id="A0A2A9EU49"/>
<organism evidence="2 3">
    <name type="scientific">Isoptericola jiangsuensis</name>
    <dbReference type="NCBI Taxonomy" id="548579"/>
    <lineage>
        <taxon>Bacteria</taxon>
        <taxon>Bacillati</taxon>
        <taxon>Actinomycetota</taxon>
        <taxon>Actinomycetes</taxon>
        <taxon>Micrococcales</taxon>
        <taxon>Promicromonosporaceae</taxon>
        <taxon>Isoptericola</taxon>
    </lineage>
</organism>
<proteinExistence type="predicted"/>
<dbReference type="Pfam" id="PF05656">
    <property type="entry name" value="DUF805"/>
    <property type="match status" value="1"/>
</dbReference>
<keyword evidence="1" id="KW-0812">Transmembrane</keyword>
<dbReference type="GO" id="GO:0016020">
    <property type="term" value="C:membrane"/>
    <property type="evidence" value="ECO:0007669"/>
    <property type="project" value="InterPro"/>
</dbReference>
<evidence type="ECO:0000313" key="3">
    <source>
        <dbReference type="Proteomes" id="UP000224130"/>
    </source>
</evidence>
<reference evidence="2 3" key="1">
    <citation type="submission" date="2017-10" db="EMBL/GenBank/DDBJ databases">
        <title>Sequencing the genomes of 1000 actinobacteria strains.</title>
        <authorList>
            <person name="Klenk H.-P."/>
        </authorList>
    </citation>
    <scope>NUCLEOTIDE SEQUENCE [LARGE SCALE GENOMIC DNA]</scope>
    <source>
        <strain evidence="2 3">DSM 21863</strain>
    </source>
</reference>
<dbReference type="InterPro" id="IPR008523">
    <property type="entry name" value="DUF805"/>
</dbReference>